<dbReference type="InterPro" id="IPR050167">
    <property type="entry name" value="Ser_Thr_protein_kinase"/>
</dbReference>
<dbReference type="EMBL" id="BLAL01000044">
    <property type="protein sequence ID" value="GES79584.1"/>
    <property type="molecule type" value="Genomic_DNA"/>
</dbReference>
<dbReference type="PROSITE" id="PS50011">
    <property type="entry name" value="PROTEIN_KINASE_DOM"/>
    <property type="match status" value="1"/>
</dbReference>
<protein>
    <submittedName>
        <fullName evidence="3">Kinase-like domain-containing protein</fullName>
    </submittedName>
</protein>
<reference evidence="3" key="2">
    <citation type="submission" date="2019-10" db="EMBL/GenBank/DDBJ databases">
        <title>Conservation and host-specific expression of non-tandemly repeated heterogenous ribosome RNA gene in arbuscular mycorrhizal fungi.</title>
        <authorList>
            <person name="Maeda T."/>
            <person name="Kobayashi Y."/>
            <person name="Nakagawa T."/>
            <person name="Ezawa T."/>
            <person name="Yamaguchi K."/>
            <person name="Bino T."/>
            <person name="Nishimoto Y."/>
            <person name="Shigenobu S."/>
            <person name="Kawaguchi M."/>
        </authorList>
    </citation>
    <scope>NUCLEOTIDE SEQUENCE</scope>
    <source>
        <strain evidence="3">HR1</strain>
    </source>
</reference>
<dbReference type="OrthoDB" id="4062651at2759"/>
<organism evidence="2 4">
    <name type="scientific">Rhizophagus clarus</name>
    <dbReference type="NCBI Taxonomy" id="94130"/>
    <lineage>
        <taxon>Eukaryota</taxon>
        <taxon>Fungi</taxon>
        <taxon>Fungi incertae sedis</taxon>
        <taxon>Mucoromycota</taxon>
        <taxon>Glomeromycotina</taxon>
        <taxon>Glomeromycetes</taxon>
        <taxon>Glomerales</taxon>
        <taxon>Glomeraceae</taxon>
        <taxon>Rhizophagus</taxon>
    </lineage>
</organism>
<dbReference type="AlphaFoldDB" id="A0A2Z6Q4X3"/>
<accession>A0A2Z6Q4X3</accession>
<keyword evidence="4" id="KW-1185">Reference proteome</keyword>
<evidence type="ECO:0000313" key="4">
    <source>
        <dbReference type="Proteomes" id="UP000247702"/>
    </source>
</evidence>
<dbReference type="GO" id="GO:0007165">
    <property type="term" value="P:signal transduction"/>
    <property type="evidence" value="ECO:0007669"/>
    <property type="project" value="TreeGrafter"/>
</dbReference>
<keyword evidence="3" id="KW-0808">Transferase</keyword>
<dbReference type="PANTHER" id="PTHR23257:SF963">
    <property type="entry name" value="AT08303P"/>
    <property type="match status" value="1"/>
</dbReference>
<dbReference type="GO" id="GO:0004672">
    <property type="term" value="F:protein kinase activity"/>
    <property type="evidence" value="ECO:0007669"/>
    <property type="project" value="InterPro"/>
</dbReference>
<proteinExistence type="predicted"/>
<keyword evidence="3" id="KW-0418">Kinase</keyword>
<dbReference type="GO" id="GO:0005737">
    <property type="term" value="C:cytoplasm"/>
    <property type="evidence" value="ECO:0007669"/>
    <property type="project" value="TreeGrafter"/>
</dbReference>
<dbReference type="GO" id="GO:0005524">
    <property type="term" value="F:ATP binding"/>
    <property type="evidence" value="ECO:0007669"/>
    <property type="project" value="InterPro"/>
</dbReference>
<sequence>MNIIGEDKDDSFNDDFDFLEYQILNQRFGLCPECKQSNTDENWCKNCNAKRFQQNFGNWTSGNENVDKFIQESQLKARNKYELLEWIPYTQLRNIRYHAQGGFSTIYKGFWLDGRIDYWDYEKQEWKRRVFELDENNYKYTNNSEIKNPLKSTEKYGYFIILKSLNDSSNINENFLNEWKLYLQCQHKMRANGCLIIPLHGITQDPDTFNYMVVMVEAINNLRNSLLEIKHNPNDKFRILDFISRQLESIHKLNLVHGDFHSGNILETGYGIVFISDLGLCRPVNLSNTKNDIYGVLPYMAPEVLRGEPYTKAADIYSLGIIMWELTSGVPAFHNISFDFQLSLDICKDIRPEIIEGTMPEYVELMKRCWDTNPKKRPTAKELKWIFMEWNKKYPLEEDNEKRVPIPESEPKITYHPKSCYTCRKINYSFKLNEYLAQDSLSDKIVIVNDKIISENLDEFKI</sequence>
<dbReference type="InterPro" id="IPR011009">
    <property type="entry name" value="Kinase-like_dom_sf"/>
</dbReference>
<dbReference type="Proteomes" id="UP000247702">
    <property type="component" value="Unassembled WGS sequence"/>
</dbReference>
<dbReference type="SUPFAM" id="SSF56112">
    <property type="entry name" value="Protein kinase-like (PK-like)"/>
    <property type="match status" value="1"/>
</dbReference>
<dbReference type="PANTHER" id="PTHR23257">
    <property type="entry name" value="SERINE-THREONINE PROTEIN KINASE"/>
    <property type="match status" value="1"/>
</dbReference>
<comment type="caution">
    <text evidence="2">The sequence shown here is derived from an EMBL/GenBank/DDBJ whole genome shotgun (WGS) entry which is preliminary data.</text>
</comment>
<reference evidence="2 4" key="1">
    <citation type="submission" date="2017-11" db="EMBL/GenBank/DDBJ databases">
        <title>The genome of Rhizophagus clarus HR1 reveals common genetic basis of auxotrophy among arbuscular mycorrhizal fungi.</title>
        <authorList>
            <person name="Kobayashi Y."/>
        </authorList>
    </citation>
    <scope>NUCLEOTIDE SEQUENCE [LARGE SCALE GENOMIC DNA]</scope>
    <source>
        <strain evidence="2 4">HR1</strain>
    </source>
</reference>
<evidence type="ECO:0000313" key="3">
    <source>
        <dbReference type="EMBL" id="GES79584.1"/>
    </source>
</evidence>
<evidence type="ECO:0000259" key="1">
    <source>
        <dbReference type="PROSITE" id="PS50011"/>
    </source>
</evidence>
<evidence type="ECO:0000313" key="2">
    <source>
        <dbReference type="EMBL" id="GBB84515.1"/>
    </source>
</evidence>
<dbReference type="Proteomes" id="UP000615446">
    <property type="component" value="Unassembled WGS sequence"/>
</dbReference>
<name>A0A2Z6Q4X3_9GLOM</name>
<feature type="domain" description="Protein kinase" evidence="1">
    <location>
        <begin position="92"/>
        <end position="388"/>
    </location>
</feature>
<dbReference type="InterPro" id="IPR000719">
    <property type="entry name" value="Prot_kinase_dom"/>
</dbReference>
<dbReference type="Pfam" id="PF00069">
    <property type="entry name" value="Pkinase"/>
    <property type="match status" value="1"/>
</dbReference>
<dbReference type="Gene3D" id="1.10.510.10">
    <property type="entry name" value="Transferase(Phosphotransferase) domain 1"/>
    <property type="match status" value="1"/>
</dbReference>
<gene>
    <name evidence="3" type="ORF">RCL2_000688300</name>
    <name evidence="2" type="ORF">RclHR1_11090003</name>
</gene>
<dbReference type="EMBL" id="BEXD01000124">
    <property type="protein sequence ID" value="GBB84515.1"/>
    <property type="molecule type" value="Genomic_DNA"/>
</dbReference>